<evidence type="ECO:0000256" key="6">
    <source>
        <dbReference type="ARBA" id="ARBA00022840"/>
    </source>
</evidence>
<evidence type="ECO:0000256" key="15">
    <source>
        <dbReference type="ARBA" id="ARBA00047479"/>
    </source>
</evidence>
<evidence type="ECO:0000313" key="20">
    <source>
        <dbReference type="EMBL" id="KAK4469664.1"/>
    </source>
</evidence>
<evidence type="ECO:0000256" key="7">
    <source>
        <dbReference type="ARBA" id="ARBA00022917"/>
    </source>
</evidence>
<keyword evidence="7 17" id="KW-0648">Protein biosynthesis</keyword>
<dbReference type="GO" id="GO:0004818">
    <property type="term" value="F:glutamate-tRNA ligase activity"/>
    <property type="evidence" value="ECO:0007669"/>
    <property type="project" value="UniProtKB-EC"/>
</dbReference>
<accession>A0AAE1ZA39</accession>
<dbReference type="Gene3D" id="1.10.10.350">
    <property type="match status" value="1"/>
</dbReference>
<dbReference type="EC" id="6.1.1.17" evidence="3"/>
<dbReference type="HAMAP" id="MF_00022">
    <property type="entry name" value="Glu_tRNA_synth_type1"/>
    <property type="match status" value="1"/>
</dbReference>
<evidence type="ECO:0000256" key="10">
    <source>
        <dbReference type="ARBA" id="ARBA00044054"/>
    </source>
</evidence>
<evidence type="ECO:0000256" key="13">
    <source>
        <dbReference type="ARBA" id="ARBA00044313"/>
    </source>
</evidence>
<dbReference type="InterPro" id="IPR014729">
    <property type="entry name" value="Rossmann-like_a/b/a_fold"/>
</dbReference>
<dbReference type="GO" id="GO:0000049">
    <property type="term" value="F:tRNA binding"/>
    <property type="evidence" value="ECO:0007669"/>
    <property type="project" value="InterPro"/>
</dbReference>
<dbReference type="InterPro" id="IPR001412">
    <property type="entry name" value="aa-tRNA-synth_I_CS"/>
</dbReference>
<dbReference type="FunFam" id="3.40.50.620:FF:000045">
    <property type="entry name" value="Glutamate--tRNA ligase, mitochondrial"/>
    <property type="match status" value="1"/>
</dbReference>
<gene>
    <name evidence="20" type="ORF">MN116_007194</name>
</gene>
<dbReference type="GO" id="GO:0006424">
    <property type="term" value="P:glutamyl-tRNA aminoacylation"/>
    <property type="evidence" value="ECO:0007669"/>
    <property type="project" value="InterPro"/>
</dbReference>
<keyword evidence="4 17" id="KW-0436">Ligase</keyword>
<dbReference type="GO" id="GO:0008270">
    <property type="term" value="F:zinc ion binding"/>
    <property type="evidence" value="ECO:0007669"/>
    <property type="project" value="InterPro"/>
</dbReference>
<comment type="caution">
    <text evidence="20">The sequence shown here is derived from an EMBL/GenBank/DDBJ whole genome shotgun (WGS) entry which is preliminary data.</text>
</comment>
<evidence type="ECO:0000256" key="2">
    <source>
        <dbReference type="ARBA" id="ARBA00007894"/>
    </source>
</evidence>
<feature type="domain" description="Aminoacyl-tRNA synthetase class I anticodon-binding" evidence="19">
    <location>
        <begin position="452"/>
        <end position="594"/>
    </location>
</feature>
<dbReference type="InterPro" id="IPR008925">
    <property type="entry name" value="aa_tRNA-synth_I_cd-bd_sf"/>
</dbReference>
<evidence type="ECO:0000313" key="21">
    <source>
        <dbReference type="Proteomes" id="UP001292079"/>
    </source>
</evidence>
<comment type="catalytic activity">
    <reaction evidence="14">
        <text>tRNA(Glu) + L-glutamate + ATP = L-glutamyl-tRNA(Glu) + AMP + diphosphate</text>
        <dbReference type="Rhea" id="RHEA:23540"/>
        <dbReference type="Rhea" id="RHEA-COMP:9663"/>
        <dbReference type="Rhea" id="RHEA-COMP:9680"/>
        <dbReference type="ChEBI" id="CHEBI:29985"/>
        <dbReference type="ChEBI" id="CHEBI:30616"/>
        <dbReference type="ChEBI" id="CHEBI:33019"/>
        <dbReference type="ChEBI" id="CHEBI:78442"/>
        <dbReference type="ChEBI" id="CHEBI:78520"/>
        <dbReference type="ChEBI" id="CHEBI:456215"/>
        <dbReference type="EC" id="6.1.1.17"/>
    </reaction>
    <physiologicalReaction direction="left-to-right" evidence="14">
        <dbReference type="Rhea" id="RHEA:23541"/>
    </physiologicalReaction>
</comment>
<dbReference type="InterPro" id="IPR033910">
    <property type="entry name" value="GluRS_core"/>
</dbReference>
<evidence type="ECO:0000259" key="18">
    <source>
        <dbReference type="Pfam" id="PF00749"/>
    </source>
</evidence>
<evidence type="ECO:0000256" key="14">
    <source>
        <dbReference type="ARBA" id="ARBA00047366"/>
    </source>
</evidence>
<dbReference type="EMBL" id="JALJAT010000005">
    <property type="protein sequence ID" value="KAK4469664.1"/>
    <property type="molecule type" value="Genomic_DNA"/>
</dbReference>
<evidence type="ECO:0000256" key="16">
    <source>
        <dbReference type="ARBA" id="ARBA00047689"/>
    </source>
</evidence>
<dbReference type="Gene3D" id="3.40.50.620">
    <property type="entry name" value="HUPs"/>
    <property type="match status" value="1"/>
</dbReference>
<evidence type="ECO:0000259" key="19">
    <source>
        <dbReference type="Pfam" id="PF19269"/>
    </source>
</evidence>
<dbReference type="SUPFAM" id="SSF48163">
    <property type="entry name" value="An anticodon-binding domain of class I aminoacyl-tRNA synthetases"/>
    <property type="match status" value="1"/>
</dbReference>
<reference evidence="20" key="2">
    <citation type="journal article" date="2023" name="Infect Dis Poverty">
        <title>Chromosome-scale genome of the human blood fluke Schistosoma mekongi and its implications for public health.</title>
        <authorList>
            <person name="Zhou M."/>
            <person name="Xu L."/>
            <person name="Xu D."/>
            <person name="Chen W."/>
            <person name="Khan J."/>
            <person name="Hu Y."/>
            <person name="Huang H."/>
            <person name="Wei H."/>
            <person name="Zhang Y."/>
            <person name="Chusongsang P."/>
            <person name="Tanasarnprasert K."/>
            <person name="Hu X."/>
            <person name="Limpanont Y."/>
            <person name="Lv Z."/>
        </authorList>
    </citation>
    <scope>NUCLEOTIDE SEQUENCE</scope>
    <source>
        <strain evidence="20">LV_2022a</strain>
    </source>
</reference>
<dbReference type="EC" id="6.1.1.24" evidence="10"/>
<dbReference type="InterPro" id="IPR020751">
    <property type="entry name" value="aa-tRNA-synth_I_codon-bd_sub2"/>
</dbReference>
<evidence type="ECO:0000256" key="17">
    <source>
        <dbReference type="RuleBase" id="RU363037"/>
    </source>
</evidence>
<feature type="domain" description="Glutamyl/glutaminyl-tRNA synthetase class Ib catalytic" evidence="18">
    <location>
        <begin position="67"/>
        <end position="359"/>
    </location>
</feature>
<evidence type="ECO:0000256" key="9">
    <source>
        <dbReference type="ARBA" id="ARBA00030865"/>
    </source>
</evidence>
<dbReference type="PROSITE" id="PS00178">
    <property type="entry name" value="AA_TRNA_LIGASE_I"/>
    <property type="match status" value="1"/>
</dbReference>
<dbReference type="InterPro" id="IPR049940">
    <property type="entry name" value="GluQ/Sye"/>
</dbReference>
<dbReference type="Proteomes" id="UP001292079">
    <property type="component" value="Unassembled WGS sequence"/>
</dbReference>
<dbReference type="InterPro" id="IPR045462">
    <property type="entry name" value="aa-tRNA-synth_I_cd-bd"/>
</dbReference>
<evidence type="ECO:0000256" key="12">
    <source>
        <dbReference type="ARBA" id="ARBA00044251"/>
    </source>
</evidence>
<evidence type="ECO:0000256" key="11">
    <source>
        <dbReference type="ARBA" id="ARBA00044142"/>
    </source>
</evidence>
<dbReference type="Pfam" id="PF00749">
    <property type="entry name" value="tRNA-synt_1c"/>
    <property type="match status" value="1"/>
</dbReference>
<name>A0AAE1ZA39_SCHME</name>
<evidence type="ECO:0000256" key="8">
    <source>
        <dbReference type="ARBA" id="ARBA00023146"/>
    </source>
</evidence>
<evidence type="ECO:0000256" key="3">
    <source>
        <dbReference type="ARBA" id="ARBA00012835"/>
    </source>
</evidence>
<proteinExistence type="inferred from homology"/>
<dbReference type="PANTHER" id="PTHR43311:SF2">
    <property type="entry name" value="GLUTAMATE--TRNA LIGASE, MITOCHONDRIAL-RELATED"/>
    <property type="match status" value="1"/>
</dbReference>
<organism evidence="20 21">
    <name type="scientific">Schistosoma mekongi</name>
    <name type="common">Parasitic worm</name>
    <dbReference type="NCBI Taxonomy" id="38744"/>
    <lineage>
        <taxon>Eukaryota</taxon>
        <taxon>Metazoa</taxon>
        <taxon>Spiralia</taxon>
        <taxon>Lophotrochozoa</taxon>
        <taxon>Platyhelminthes</taxon>
        <taxon>Trematoda</taxon>
        <taxon>Digenea</taxon>
        <taxon>Strigeidida</taxon>
        <taxon>Schistosomatoidea</taxon>
        <taxon>Schistosomatidae</taxon>
        <taxon>Schistosoma</taxon>
    </lineage>
</organism>
<comment type="similarity">
    <text evidence="2">Belongs to the class-I aminoacyl-tRNA synthetase family. Glutamate--tRNA ligase type 1 subfamily.</text>
</comment>
<dbReference type="InterPro" id="IPR020058">
    <property type="entry name" value="Glu/Gln-tRNA-synth_Ib_cat-dom"/>
</dbReference>
<dbReference type="InterPro" id="IPR004527">
    <property type="entry name" value="Glu-tRNA-ligase_bac/mito"/>
</dbReference>
<protein>
    <recommendedName>
        <fullName evidence="11">Nondiscriminating glutamyl-tRNA synthetase EARS2, mitochondrial</fullName>
        <ecNumber evidence="3">6.1.1.17</ecNumber>
        <ecNumber evidence="10">6.1.1.24</ecNumber>
    </recommendedName>
    <alternativeName>
        <fullName evidence="13">Glutamate--tRNA(Gln) ligase EARS2, mitochondrial</fullName>
    </alternativeName>
    <alternativeName>
        <fullName evidence="9">Glutamyl-tRNA synthetase</fullName>
    </alternativeName>
    <alternativeName>
        <fullName evidence="12">Mitochondrial glutamyl-tRNA synthetase</fullName>
    </alternativeName>
</protein>
<dbReference type="PANTHER" id="PTHR43311">
    <property type="entry name" value="GLUTAMATE--TRNA LIGASE"/>
    <property type="match status" value="1"/>
</dbReference>
<dbReference type="SUPFAM" id="SSF52374">
    <property type="entry name" value="Nucleotidylyl transferase"/>
    <property type="match status" value="1"/>
</dbReference>
<dbReference type="GO" id="GO:0005739">
    <property type="term" value="C:mitochondrion"/>
    <property type="evidence" value="ECO:0007669"/>
    <property type="project" value="UniProtKB-SubCell"/>
</dbReference>
<dbReference type="NCBIfam" id="TIGR00464">
    <property type="entry name" value="gltX_bact"/>
    <property type="match status" value="1"/>
</dbReference>
<comment type="catalytic activity">
    <reaction evidence="16">
        <text>tRNA(Gln) + L-glutamate + ATP = L-glutamyl-tRNA(Gln) + AMP + diphosphate</text>
        <dbReference type="Rhea" id="RHEA:64612"/>
        <dbReference type="Rhea" id="RHEA-COMP:9662"/>
        <dbReference type="Rhea" id="RHEA-COMP:9684"/>
        <dbReference type="ChEBI" id="CHEBI:29985"/>
        <dbReference type="ChEBI" id="CHEBI:30616"/>
        <dbReference type="ChEBI" id="CHEBI:33019"/>
        <dbReference type="ChEBI" id="CHEBI:78442"/>
        <dbReference type="ChEBI" id="CHEBI:78520"/>
        <dbReference type="ChEBI" id="CHEBI:456215"/>
    </reaction>
    <physiologicalReaction direction="left-to-right" evidence="16">
        <dbReference type="Rhea" id="RHEA:64613"/>
    </physiologicalReaction>
</comment>
<dbReference type="PRINTS" id="PR00987">
    <property type="entry name" value="TRNASYNTHGLU"/>
</dbReference>
<keyword evidence="5 17" id="KW-0547">Nucleotide-binding</keyword>
<dbReference type="Pfam" id="PF19269">
    <property type="entry name" value="Anticodon_2"/>
    <property type="match status" value="1"/>
</dbReference>
<evidence type="ECO:0000256" key="1">
    <source>
        <dbReference type="ARBA" id="ARBA00004173"/>
    </source>
</evidence>
<comment type="catalytic activity">
    <reaction evidence="15">
        <text>tRNA(Glx) + L-glutamate + ATP = L-glutamyl-tRNA(Glx) + AMP + diphosphate</text>
        <dbReference type="Rhea" id="RHEA:18397"/>
        <dbReference type="Rhea" id="RHEA-COMP:9713"/>
        <dbReference type="Rhea" id="RHEA-COMP:9716"/>
        <dbReference type="ChEBI" id="CHEBI:29985"/>
        <dbReference type="ChEBI" id="CHEBI:30616"/>
        <dbReference type="ChEBI" id="CHEBI:33019"/>
        <dbReference type="ChEBI" id="CHEBI:78442"/>
        <dbReference type="ChEBI" id="CHEBI:78520"/>
        <dbReference type="ChEBI" id="CHEBI:456215"/>
        <dbReference type="EC" id="6.1.1.24"/>
    </reaction>
    <physiologicalReaction direction="left-to-right" evidence="15">
        <dbReference type="Rhea" id="RHEA:18398"/>
    </physiologicalReaction>
</comment>
<keyword evidence="21" id="KW-1185">Reference proteome</keyword>
<comment type="subcellular location">
    <subcellularLocation>
        <location evidence="1">Mitochondrion</location>
    </subcellularLocation>
</comment>
<evidence type="ECO:0000256" key="5">
    <source>
        <dbReference type="ARBA" id="ARBA00022741"/>
    </source>
</evidence>
<reference evidence="20" key="1">
    <citation type="submission" date="2022-04" db="EMBL/GenBank/DDBJ databases">
        <authorList>
            <person name="Xu L."/>
            <person name="Lv Z."/>
        </authorList>
    </citation>
    <scope>NUCLEOTIDE SEQUENCE</scope>
    <source>
        <strain evidence="20">LV_2022a</strain>
    </source>
</reference>
<sequence>MAVYFVVLIAGAKSSSERILFLLVPVIEKIMALTSSQIKFSYGNCFLCRKYITFYWQKRKLTENSSIRVRFAPSPTGFMHLGGLRTALFNKLFAVKYSGKFILRIEDTDKSRVQPYAKEDIIESLHWCGLTPDESPLAGGNYGSYIQSERRSLYSLIAQKLIDEGFAYRCFCSLERLNVLRSEQIRRNEPQRYDNRCRNLSQREVAENLAASLPYTIRFKTDDSPINVNDIVYGSSTFNSLNSDGDFIIMKSDGMPVYHLANVIDDHYMEISHVIRGVEWLNSTPKHLLLYKALNWSPPQFAHLPLLLSSSGGKLSKRSPEFSLVGRVRSLRKAGYLPSAVLSWLTSTGGGLSHDDNFSCKQIRDLEFSELVSRFELSNVSRHNAQLSVDMLKTCGQLHFDKAINNALDYCLTHQKQNKLATYKTPQILNTIKEYLQSNVENLSISISHSAQDDLDMLKRLHLLKGRVQCLNDLINSDNGFLFIWKSPDLVTFEHKIASSNFIKLTLQDMLKIFSCFIEEVDFILRNERLKNNIDVTSETITTCLQNVSQRSGVKQNIVMHLIRLGLTGHEVGSPVVELIQLLTIPKAANRISKLYGFLSRSCASESNEAL</sequence>
<evidence type="ECO:0000256" key="4">
    <source>
        <dbReference type="ARBA" id="ARBA00022598"/>
    </source>
</evidence>
<dbReference type="GO" id="GO:0005524">
    <property type="term" value="F:ATP binding"/>
    <property type="evidence" value="ECO:0007669"/>
    <property type="project" value="UniProtKB-KW"/>
</dbReference>
<dbReference type="CDD" id="cd00808">
    <property type="entry name" value="GluRS_core"/>
    <property type="match status" value="1"/>
</dbReference>
<keyword evidence="8 17" id="KW-0030">Aminoacyl-tRNA synthetase</keyword>
<dbReference type="AlphaFoldDB" id="A0AAE1ZA39"/>
<dbReference type="InterPro" id="IPR000924">
    <property type="entry name" value="Glu/Gln-tRNA-synth"/>
</dbReference>
<keyword evidence="6 17" id="KW-0067">ATP-binding</keyword>
<dbReference type="GO" id="GO:0050561">
    <property type="term" value="F:glutamate-tRNA(Gln) ligase activity"/>
    <property type="evidence" value="ECO:0007669"/>
    <property type="project" value="UniProtKB-EC"/>
</dbReference>